<dbReference type="InterPro" id="IPR000477">
    <property type="entry name" value="RT_dom"/>
</dbReference>
<name>A0AA88XFQ9_PINIB</name>
<dbReference type="PANTHER" id="PTHR47027:SF20">
    <property type="entry name" value="REVERSE TRANSCRIPTASE-LIKE PROTEIN WITH RNA-DIRECTED DNA POLYMERASE DOMAIN"/>
    <property type="match status" value="1"/>
</dbReference>
<dbReference type="PANTHER" id="PTHR47027">
    <property type="entry name" value="REVERSE TRANSCRIPTASE DOMAIN-CONTAINING PROTEIN"/>
    <property type="match status" value="1"/>
</dbReference>
<dbReference type="Pfam" id="PF00078">
    <property type="entry name" value="RVT_1"/>
    <property type="match status" value="1"/>
</dbReference>
<protein>
    <recommendedName>
        <fullName evidence="1">Reverse transcriptase domain-containing protein</fullName>
    </recommendedName>
</protein>
<sequence>MDFYDSIMKAESTSNFYRLINRNSRGSHSTVALVENKKRLLDPKEQCRGFASFYEDLAIPKDSSSFDSDYKARISADLDLIRQVASTTSDPIPYVETAEVERAISKLHTKKAADEFGLVSEHLKVAGTIILEPLALIFNAIIQLRYIPDHFKSGVLHPIHKKGKDPSLFTNYRGITITPLFAKVFEHVILEKVESCLPASQSSLQFGFSKGLSPLMASLVLTETIVEAVENKNPLYVSFLDRQKAFDVVYHDSMKCKFFHQGVNHHIWNIVDELYSSLTSKVSWNGIISQEFPVLQGVRQGGILSTGLYKLYINDLLLLLEEAKMGTSIGTVYTGCPTVADDLSLASNSEHEAQSMLDIAYNYANRERYTIHPEKSVLMRRVMPKNYCEIVTDWKLGDEEITLASSAVHIGTTRASSGEVQINIEDRISCARRAFYSLTPSGLHGTNGLSPPICMRIYSLYVIPRLLYGLESFVLNRQHIKALESFHLSMLRIIQSLPQRTAKCITYLLLGARPIEAEIHMRCLTFLANIIRSGNTSLNRIMDRQICMKGKSSSSWFIYVEGLLEKYQLPSIQSLKQSLLSKEQWKTIVHSAVDKFWNQVLLNDCEDKSSLISCNTRNLTIGKQHVIWKSLDNNMCDKKRGIVKVRILTGTYIVQSTVSKFNQHSVDPTCQLCRSAPEDYQHLLLECGALLPYRKRYLKDLKSIISQHCGPESWSKLSLKQILQLCIDCTCLCENGTLILSQSTIYDIECVSRSLCYSVHCGRSFLLDELNVRKR</sequence>
<keyword evidence="3" id="KW-1185">Reference proteome</keyword>
<evidence type="ECO:0000259" key="1">
    <source>
        <dbReference type="PROSITE" id="PS50878"/>
    </source>
</evidence>
<proteinExistence type="predicted"/>
<accession>A0AA88XFQ9</accession>
<dbReference type="Proteomes" id="UP001186944">
    <property type="component" value="Unassembled WGS sequence"/>
</dbReference>
<reference evidence="2" key="1">
    <citation type="submission" date="2019-08" db="EMBL/GenBank/DDBJ databases">
        <title>The improved chromosome-level genome for the pearl oyster Pinctada fucata martensii using PacBio sequencing and Hi-C.</title>
        <authorList>
            <person name="Zheng Z."/>
        </authorList>
    </citation>
    <scope>NUCLEOTIDE SEQUENCE</scope>
    <source>
        <strain evidence="2">ZZ-2019</strain>
        <tissue evidence="2">Adductor muscle</tissue>
    </source>
</reference>
<organism evidence="2 3">
    <name type="scientific">Pinctada imbricata</name>
    <name type="common">Atlantic pearl-oyster</name>
    <name type="synonym">Pinctada martensii</name>
    <dbReference type="NCBI Taxonomy" id="66713"/>
    <lineage>
        <taxon>Eukaryota</taxon>
        <taxon>Metazoa</taxon>
        <taxon>Spiralia</taxon>
        <taxon>Lophotrochozoa</taxon>
        <taxon>Mollusca</taxon>
        <taxon>Bivalvia</taxon>
        <taxon>Autobranchia</taxon>
        <taxon>Pteriomorphia</taxon>
        <taxon>Pterioida</taxon>
        <taxon>Pterioidea</taxon>
        <taxon>Pteriidae</taxon>
        <taxon>Pinctada</taxon>
    </lineage>
</organism>
<dbReference type="CDD" id="cd01650">
    <property type="entry name" value="RT_nLTR_like"/>
    <property type="match status" value="1"/>
</dbReference>
<feature type="domain" description="Reverse transcriptase" evidence="1">
    <location>
        <begin position="140"/>
        <end position="392"/>
    </location>
</feature>
<evidence type="ECO:0000313" key="3">
    <source>
        <dbReference type="Proteomes" id="UP001186944"/>
    </source>
</evidence>
<evidence type="ECO:0000313" key="2">
    <source>
        <dbReference type="EMBL" id="KAK3084658.1"/>
    </source>
</evidence>
<dbReference type="AlphaFoldDB" id="A0AA88XFQ9"/>
<comment type="caution">
    <text evidence="2">The sequence shown here is derived from an EMBL/GenBank/DDBJ whole genome shotgun (WGS) entry which is preliminary data.</text>
</comment>
<dbReference type="PROSITE" id="PS50878">
    <property type="entry name" value="RT_POL"/>
    <property type="match status" value="1"/>
</dbReference>
<gene>
    <name evidence="2" type="ORF">FSP39_017059</name>
</gene>
<dbReference type="EMBL" id="VSWD01000013">
    <property type="protein sequence ID" value="KAK3084658.1"/>
    <property type="molecule type" value="Genomic_DNA"/>
</dbReference>